<evidence type="ECO:0000256" key="1">
    <source>
        <dbReference type="ARBA" id="ARBA00012528"/>
    </source>
</evidence>
<evidence type="ECO:0000256" key="2">
    <source>
        <dbReference type="ARBA" id="ARBA00034247"/>
    </source>
</evidence>
<evidence type="ECO:0000256" key="3">
    <source>
        <dbReference type="SAM" id="Coils"/>
    </source>
</evidence>
<reference evidence="5 6" key="1">
    <citation type="submission" date="2024-05" db="EMBL/GenBank/DDBJ databases">
        <title>Roseateles sp. DJS-2-20 16S ribosomal RNA gene Genome sequencing and assembly.</title>
        <authorList>
            <person name="Woo H."/>
        </authorList>
    </citation>
    <scope>NUCLEOTIDE SEQUENCE [LARGE SCALE GENOMIC DNA]</scope>
    <source>
        <strain evidence="5 6">DJS-2-20</strain>
    </source>
</reference>
<dbReference type="CDD" id="cd01949">
    <property type="entry name" value="GGDEF"/>
    <property type="match status" value="1"/>
</dbReference>
<evidence type="ECO:0000313" key="6">
    <source>
        <dbReference type="Proteomes" id="UP001495147"/>
    </source>
</evidence>
<comment type="caution">
    <text evidence="5">The sequence shown here is derived from an EMBL/GenBank/DDBJ whole genome shotgun (WGS) entry which is preliminary data.</text>
</comment>
<keyword evidence="5" id="KW-0548">Nucleotidyltransferase</keyword>
<feature type="domain" description="GGDEF" evidence="4">
    <location>
        <begin position="199"/>
        <end position="330"/>
    </location>
</feature>
<dbReference type="InterPro" id="IPR029787">
    <property type="entry name" value="Nucleotide_cyclase"/>
</dbReference>
<dbReference type="EMBL" id="JBDPZD010000003">
    <property type="protein sequence ID" value="MEO3692320.1"/>
    <property type="molecule type" value="Genomic_DNA"/>
</dbReference>
<dbReference type="InterPro" id="IPR043128">
    <property type="entry name" value="Rev_trsase/Diguanyl_cyclase"/>
</dbReference>
<dbReference type="SUPFAM" id="SSF55073">
    <property type="entry name" value="Nucleotide cyclase"/>
    <property type="match status" value="1"/>
</dbReference>
<feature type="coiled-coil region" evidence="3">
    <location>
        <begin position="144"/>
        <end position="171"/>
    </location>
</feature>
<comment type="catalytic activity">
    <reaction evidence="2">
        <text>2 GTP = 3',3'-c-di-GMP + 2 diphosphate</text>
        <dbReference type="Rhea" id="RHEA:24898"/>
        <dbReference type="ChEBI" id="CHEBI:33019"/>
        <dbReference type="ChEBI" id="CHEBI:37565"/>
        <dbReference type="ChEBI" id="CHEBI:58805"/>
        <dbReference type="EC" id="2.7.7.65"/>
    </reaction>
</comment>
<name>A0ABV0G3M8_9BURK</name>
<evidence type="ECO:0000259" key="4">
    <source>
        <dbReference type="PROSITE" id="PS50887"/>
    </source>
</evidence>
<dbReference type="InterPro" id="IPR000160">
    <property type="entry name" value="GGDEF_dom"/>
</dbReference>
<accession>A0ABV0G3M8</accession>
<dbReference type="PANTHER" id="PTHR45138">
    <property type="entry name" value="REGULATORY COMPONENTS OF SENSORY TRANSDUCTION SYSTEM"/>
    <property type="match status" value="1"/>
</dbReference>
<protein>
    <recommendedName>
        <fullName evidence="1">diguanylate cyclase</fullName>
        <ecNumber evidence="1">2.7.7.65</ecNumber>
    </recommendedName>
</protein>
<dbReference type="RefSeq" id="WP_347705140.1">
    <property type="nucleotide sequence ID" value="NZ_JBDPZD010000003.1"/>
</dbReference>
<evidence type="ECO:0000313" key="5">
    <source>
        <dbReference type="EMBL" id="MEO3692320.1"/>
    </source>
</evidence>
<dbReference type="Gene3D" id="3.30.450.20">
    <property type="entry name" value="PAS domain"/>
    <property type="match status" value="1"/>
</dbReference>
<dbReference type="EC" id="2.7.7.65" evidence="1"/>
<dbReference type="InterPro" id="IPR050469">
    <property type="entry name" value="Diguanylate_Cyclase"/>
</dbReference>
<dbReference type="Pfam" id="PF00990">
    <property type="entry name" value="GGDEF"/>
    <property type="match status" value="1"/>
</dbReference>
<organism evidence="5 6">
    <name type="scientific">Roseateles paludis</name>
    <dbReference type="NCBI Taxonomy" id="3145238"/>
    <lineage>
        <taxon>Bacteria</taxon>
        <taxon>Pseudomonadati</taxon>
        <taxon>Pseudomonadota</taxon>
        <taxon>Betaproteobacteria</taxon>
        <taxon>Burkholderiales</taxon>
        <taxon>Sphaerotilaceae</taxon>
        <taxon>Roseateles</taxon>
    </lineage>
</organism>
<dbReference type="NCBIfam" id="TIGR00254">
    <property type="entry name" value="GGDEF"/>
    <property type="match status" value="1"/>
</dbReference>
<dbReference type="PROSITE" id="PS50887">
    <property type="entry name" value="GGDEF"/>
    <property type="match status" value="1"/>
</dbReference>
<keyword evidence="5" id="KW-0808">Transferase</keyword>
<gene>
    <name evidence="5" type="ORF">ABDJ85_12640</name>
</gene>
<dbReference type="PANTHER" id="PTHR45138:SF9">
    <property type="entry name" value="DIGUANYLATE CYCLASE DGCM-RELATED"/>
    <property type="match status" value="1"/>
</dbReference>
<sequence length="333" mass="36424">MEADSSTSSKAPTLEAWLEEHGELERACATGLLSLVEPFGGFVGIKAVGTGRYVFASAGLAALFECAEIVGRTDAELLKAEETSGLRRAEQTAMAQRTVLINEHRLDVRGRKREFSVTRCALGEGYLLAVWQDRTEDKLREGQLQRALTQIEELQAQLESLRREMESGSGRDEVSGLYLRAQFDDSLRREIDLSQREHREFALVIIALDPPPQGAVDEAVEQRMLEGLGRMLRANTRAMDAACRVDARHFALLLSGVGLATAHARMEQLRRQCNAQLVVFHGVDVGLSVSMGVSSFPHTASGHAELMQASESAVAEAQRRGGNQVVLAPIPFA</sequence>
<dbReference type="GO" id="GO:0052621">
    <property type="term" value="F:diguanylate cyclase activity"/>
    <property type="evidence" value="ECO:0007669"/>
    <property type="project" value="UniProtKB-EC"/>
</dbReference>
<proteinExistence type="predicted"/>
<keyword evidence="6" id="KW-1185">Reference proteome</keyword>
<dbReference type="Gene3D" id="3.30.70.270">
    <property type="match status" value="1"/>
</dbReference>
<dbReference type="Proteomes" id="UP001495147">
    <property type="component" value="Unassembled WGS sequence"/>
</dbReference>
<dbReference type="SMART" id="SM00267">
    <property type="entry name" value="GGDEF"/>
    <property type="match status" value="1"/>
</dbReference>
<keyword evidence="3" id="KW-0175">Coiled coil</keyword>